<reference evidence="4" key="1">
    <citation type="submission" date="2023-04" db="EMBL/GenBank/DDBJ databases">
        <title>Phytophthora lilii NBRC 32176.</title>
        <authorList>
            <person name="Ichikawa N."/>
            <person name="Sato H."/>
            <person name="Tonouchi N."/>
        </authorList>
    </citation>
    <scope>NUCLEOTIDE SEQUENCE</scope>
    <source>
        <strain evidence="4">NBRC 32176</strain>
    </source>
</reference>
<feature type="chain" id="PRO_5040765570" evidence="2">
    <location>
        <begin position="24"/>
        <end position="522"/>
    </location>
</feature>
<dbReference type="EMBL" id="BSXW01000329">
    <property type="protein sequence ID" value="GMF18913.1"/>
    <property type="molecule type" value="Genomic_DNA"/>
</dbReference>
<gene>
    <name evidence="4" type="ORF">Plil01_000714900</name>
</gene>
<sequence>MRLNHFVMLLAVMIVAIVDTTKASNVLSAGNKVRQVPTKRVLRAYTFDKDDKDTQERGISVMLPRLEKISNSSVFKSSKTKQLEGLIKADEPIENALQLSKISIAKDGFIETKMVNRFFSSTNFKVWSKHVAQLYKKNPEVAMLQQFANFYGEKEVATMILVSKLSGNTCRIGKKLEAAQFTKWYTEGKWPKVSSKTLSQTTCTWTTRPAQNQDLTRQLSEQQTAFDEERAQLLEQASDAANTPRDISRRNLTECEAALTCPISLDLFENPVVTECCGKTFSSEALRQALRRNLKCPICRSHRVSSHANRDMDNLVELHRTERSVLGLPENATPNPTASISGNSGVNERSAASTDSGRMLMPTVARESQHRFQRSERIQARSAVPHRQSPNSATRAPMTAPHRVVSRASTLSNTVASATLLSAVPSPPWSSNAAGSHMPSTSAASNPRSTVPANALLQIWGSHPPSYSDHASLNSLQSSESVSDSAQVPFNNFGQYGRPPTDDEFNIYFYADIGYYGSDSDY</sequence>
<feature type="compositionally biased region" description="Polar residues" evidence="1">
    <location>
        <begin position="429"/>
        <end position="448"/>
    </location>
</feature>
<feature type="domain" description="RING-type" evidence="3">
    <location>
        <begin position="261"/>
        <end position="299"/>
    </location>
</feature>
<dbReference type="Pfam" id="PF13923">
    <property type="entry name" value="zf-C3HC4_2"/>
    <property type="match status" value="1"/>
</dbReference>
<evidence type="ECO:0000313" key="5">
    <source>
        <dbReference type="Proteomes" id="UP001165083"/>
    </source>
</evidence>
<accession>A0A9W6TSN2</accession>
<keyword evidence="5" id="KW-1185">Reference proteome</keyword>
<proteinExistence type="predicted"/>
<dbReference type="InterPro" id="IPR001841">
    <property type="entry name" value="Znf_RING"/>
</dbReference>
<feature type="signal peptide" evidence="2">
    <location>
        <begin position="1"/>
        <end position="23"/>
    </location>
</feature>
<feature type="compositionally biased region" description="Polar residues" evidence="1">
    <location>
        <begin position="332"/>
        <end position="356"/>
    </location>
</feature>
<comment type="caution">
    <text evidence="4">The sequence shown here is derived from an EMBL/GenBank/DDBJ whole genome shotgun (WGS) entry which is preliminary data.</text>
</comment>
<dbReference type="Proteomes" id="UP001165083">
    <property type="component" value="Unassembled WGS sequence"/>
</dbReference>
<dbReference type="OrthoDB" id="265776at2759"/>
<name>A0A9W6TSN2_9STRA</name>
<dbReference type="AlphaFoldDB" id="A0A9W6TSN2"/>
<dbReference type="SUPFAM" id="SSF57850">
    <property type="entry name" value="RING/U-box"/>
    <property type="match status" value="1"/>
</dbReference>
<protein>
    <submittedName>
        <fullName evidence="4">Unnamed protein product</fullName>
    </submittedName>
</protein>
<evidence type="ECO:0000313" key="4">
    <source>
        <dbReference type="EMBL" id="GMF18913.1"/>
    </source>
</evidence>
<dbReference type="CDD" id="cd16620">
    <property type="entry name" value="vRING-HC-C4C4_RBBP6"/>
    <property type="match status" value="1"/>
</dbReference>
<feature type="region of interest" description="Disordered" evidence="1">
    <location>
        <begin position="427"/>
        <end position="448"/>
    </location>
</feature>
<keyword evidence="2" id="KW-0732">Signal</keyword>
<feature type="compositionally biased region" description="Basic and acidic residues" evidence="1">
    <location>
        <begin position="367"/>
        <end position="379"/>
    </location>
</feature>
<evidence type="ECO:0000256" key="1">
    <source>
        <dbReference type="SAM" id="MobiDB-lite"/>
    </source>
</evidence>
<evidence type="ECO:0000256" key="2">
    <source>
        <dbReference type="SAM" id="SignalP"/>
    </source>
</evidence>
<dbReference type="Gene3D" id="3.30.40.10">
    <property type="entry name" value="Zinc/RING finger domain, C3HC4 (zinc finger)"/>
    <property type="match status" value="1"/>
</dbReference>
<organism evidence="4 5">
    <name type="scientific">Phytophthora lilii</name>
    <dbReference type="NCBI Taxonomy" id="2077276"/>
    <lineage>
        <taxon>Eukaryota</taxon>
        <taxon>Sar</taxon>
        <taxon>Stramenopiles</taxon>
        <taxon>Oomycota</taxon>
        <taxon>Peronosporomycetes</taxon>
        <taxon>Peronosporales</taxon>
        <taxon>Peronosporaceae</taxon>
        <taxon>Phytophthora</taxon>
    </lineage>
</organism>
<dbReference type="InterPro" id="IPR013083">
    <property type="entry name" value="Znf_RING/FYVE/PHD"/>
</dbReference>
<feature type="region of interest" description="Disordered" evidence="1">
    <location>
        <begin position="327"/>
        <end position="404"/>
    </location>
</feature>
<evidence type="ECO:0000259" key="3">
    <source>
        <dbReference type="Pfam" id="PF13923"/>
    </source>
</evidence>